<accession>A0A024U0Y7</accession>
<dbReference type="AlphaFoldDB" id="A0A024U0Y7"/>
<dbReference type="RefSeq" id="XP_008872122.1">
    <property type="nucleotide sequence ID" value="XM_008873900.1"/>
</dbReference>
<name>A0A024U0Y7_9STRA</name>
<dbReference type="EMBL" id="KI913967">
    <property type="protein sequence ID" value="ETV99566.1"/>
    <property type="molecule type" value="Genomic_DNA"/>
</dbReference>
<sequence>MANHTGPLTPTTQMPSTQIRRFVPLEARGTTMGWSHSCGCGQSLRREGGQVPGCCNAQTTDHGEKMKHIAPVHHDGSTTDSHRALGGTTPRRRRVLCTEARLSRGTCRSNQLLFAGRIRIPTCNRQFESNFGGDRHGSSGSVRRTTPWPLCLSSWRNRLM</sequence>
<dbReference type="VEuPathDB" id="FungiDB:H310_08225"/>
<gene>
    <name evidence="1" type="ORF">H310_08225</name>
</gene>
<organism evidence="1">
    <name type="scientific">Aphanomyces invadans</name>
    <dbReference type="NCBI Taxonomy" id="157072"/>
    <lineage>
        <taxon>Eukaryota</taxon>
        <taxon>Sar</taxon>
        <taxon>Stramenopiles</taxon>
        <taxon>Oomycota</taxon>
        <taxon>Saprolegniomycetes</taxon>
        <taxon>Saprolegniales</taxon>
        <taxon>Verrucalvaceae</taxon>
        <taxon>Aphanomyces</taxon>
    </lineage>
</organism>
<reference evidence="1" key="1">
    <citation type="submission" date="2013-12" db="EMBL/GenBank/DDBJ databases">
        <title>The Genome Sequence of Aphanomyces invadans NJM9701.</title>
        <authorList>
            <consortium name="The Broad Institute Genomics Platform"/>
            <person name="Russ C."/>
            <person name="Tyler B."/>
            <person name="van West P."/>
            <person name="Dieguez-Uribeondo J."/>
            <person name="Young S.K."/>
            <person name="Zeng Q."/>
            <person name="Gargeya S."/>
            <person name="Fitzgerald M."/>
            <person name="Abouelleil A."/>
            <person name="Alvarado L."/>
            <person name="Chapman S.B."/>
            <person name="Gainer-Dewar J."/>
            <person name="Goldberg J."/>
            <person name="Griggs A."/>
            <person name="Gujja S."/>
            <person name="Hansen M."/>
            <person name="Howarth C."/>
            <person name="Imamovic A."/>
            <person name="Ireland A."/>
            <person name="Larimer J."/>
            <person name="McCowan C."/>
            <person name="Murphy C."/>
            <person name="Pearson M."/>
            <person name="Poon T.W."/>
            <person name="Priest M."/>
            <person name="Roberts A."/>
            <person name="Saif S."/>
            <person name="Shea T."/>
            <person name="Sykes S."/>
            <person name="Wortman J."/>
            <person name="Nusbaum C."/>
            <person name="Birren B."/>
        </authorList>
    </citation>
    <scope>NUCLEOTIDE SEQUENCE [LARGE SCALE GENOMIC DNA]</scope>
    <source>
        <strain evidence="1">NJM9701</strain>
    </source>
</reference>
<protein>
    <submittedName>
        <fullName evidence="1">Uncharacterized protein</fullName>
    </submittedName>
</protein>
<proteinExistence type="predicted"/>
<dbReference type="GeneID" id="20085275"/>
<evidence type="ECO:0000313" key="1">
    <source>
        <dbReference type="EMBL" id="ETV99566.1"/>
    </source>
</evidence>